<name>A0A1B6C7V2_9HEMI</name>
<dbReference type="AlphaFoldDB" id="A0A1B6C7V2"/>
<proteinExistence type="predicted"/>
<evidence type="ECO:0000313" key="1">
    <source>
        <dbReference type="EMBL" id="JAS09562.1"/>
    </source>
</evidence>
<accession>A0A1B6C7V2</accession>
<protein>
    <submittedName>
        <fullName evidence="1">Uncharacterized protein</fullName>
    </submittedName>
</protein>
<reference evidence="1" key="1">
    <citation type="submission" date="2015-12" db="EMBL/GenBank/DDBJ databases">
        <title>De novo transcriptome assembly of four potential Pierce s Disease insect vectors from Arizona vineyards.</title>
        <authorList>
            <person name="Tassone E.E."/>
        </authorList>
    </citation>
    <scope>NUCLEOTIDE SEQUENCE</scope>
</reference>
<dbReference type="EMBL" id="GEDC01027736">
    <property type="protein sequence ID" value="JAS09562.1"/>
    <property type="molecule type" value="Transcribed_RNA"/>
</dbReference>
<organism evidence="1">
    <name type="scientific">Clastoptera arizonana</name>
    <name type="common">Arizona spittle bug</name>
    <dbReference type="NCBI Taxonomy" id="38151"/>
    <lineage>
        <taxon>Eukaryota</taxon>
        <taxon>Metazoa</taxon>
        <taxon>Ecdysozoa</taxon>
        <taxon>Arthropoda</taxon>
        <taxon>Hexapoda</taxon>
        <taxon>Insecta</taxon>
        <taxon>Pterygota</taxon>
        <taxon>Neoptera</taxon>
        <taxon>Paraneoptera</taxon>
        <taxon>Hemiptera</taxon>
        <taxon>Auchenorrhyncha</taxon>
        <taxon>Cercopoidea</taxon>
        <taxon>Clastopteridae</taxon>
        <taxon>Clastoptera</taxon>
    </lineage>
</organism>
<sequence length="109" mass="11492">MIAGTASGGLEDQVTWSVQTHYSHLHILCIHYVTALTDGGDSLMGVDEECLQGGGDRPALAEAAASVRRYRELDAIGDADLPCVANLMTAGSVPRVQRMCGGGYTDEHS</sequence>
<gene>
    <name evidence="1" type="ORF">g.7080</name>
</gene>